<evidence type="ECO:0000313" key="3">
    <source>
        <dbReference type="Proteomes" id="UP000273158"/>
    </source>
</evidence>
<dbReference type="Proteomes" id="UP000273158">
    <property type="component" value="Unassembled WGS sequence"/>
</dbReference>
<protein>
    <submittedName>
        <fullName evidence="2">Replication fork clamp-binding protein CrfC</fullName>
    </submittedName>
</protein>
<dbReference type="InterPro" id="IPR045063">
    <property type="entry name" value="Dynamin_N"/>
</dbReference>
<dbReference type="RefSeq" id="WP_121060361.1">
    <property type="nucleotide sequence ID" value="NZ_RCDB01000003.1"/>
</dbReference>
<dbReference type="Pfam" id="PF00350">
    <property type="entry name" value="Dynamin_N"/>
    <property type="match status" value="1"/>
</dbReference>
<keyword evidence="3" id="KW-1185">Reference proteome</keyword>
<feature type="domain" description="Dynamin N-terminal" evidence="1">
    <location>
        <begin position="56"/>
        <end position="216"/>
    </location>
</feature>
<name>A0A498BWT4_9MICO</name>
<comment type="caution">
    <text evidence="2">The sequence shown here is derived from an EMBL/GenBank/DDBJ whole genome shotgun (WGS) entry which is preliminary data.</text>
</comment>
<dbReference type="SUPFAM" id="SSF52540">
    <property type="entry name" value="P-loop containing nucleoside triphosphate hydrolases"/>
    <property type="match status" value="1"/>
</dbReference>
<organism evidence="2 3">
    <name type="scientific">Microbacterium telephonicum</name>
    <dbReference type="NCBI Taxonomy" id="1714841"/>
    <lineage>
        <taxon>Bacteria</taxon>
        <taxon>Bacillati</taxon>
        <taxon>Actinomycetota</taxon>
        <taxon>Actinomycetes</taxon>
        <taxon>Micrococcales</taxon>
        <taxon>Microbacteriaceae</taxon>
        <taxon>Microbacterium</taxon>
    </lineage>
</organism>
<accession>A0A498BWT4</accession>
<evidence type="ECO:0000313" key="2">
    <source>
        <dbReference type="EMBL" id="RLK47925.1"/>
    </source>
</evidence>
<dbReference type="Gene3D" id="3.40.50.300">
    <property type="entry name" value="P-loop containing nucleotide triphosphate hydrolases"/>
    <property type="match status" value="1"/>
</dbReference>
<dbReference type="InterPro" id="IPR051943">
    <property type="entry name" value="TRAFAC_Dynamin-like_GTPase"/>
</dbReference>
<proteinExistence type="predicted"/>
<dbReference type="PANTHER" id="PTHR43681:SF1">
    <property type="entry name" value="SARCALUMENIN"/>
    <property type="match status" value="1"/>
</dbReference>
<dbReference type="InterPro" id="IPR027417">
    <property type="entry name" value="P-loop_NTPase"/>
</dbReference>
<dbReference type="PANTHER" id="PTHR43681">
    <property type="entry name" value="TRANSMEMBRANE GTPASE FZO"/>
    <property type="match status" value="1"/>
</dbReference>
<dbReference type="AlphaFoldDB" id="A0A498BWT4"/>
<sequence>MSKKTTDAGRASVPTADELVGAADRLAQLSRDAGRDDLAEHLVHTRARLLDPYVRVLVVGEYKQGKSKLINALVGAPVCPVDDDIATRVATVVGYGDPPEAALLMQERADAEPQRRPVPIDEVAGVVTAAEPAHEGVPVVGAEVMLPREILKGGLRLVDSPGVSDVATFRELSTLSSLAGAHAMLLVSDASQEYTAPELRLLRQALRVTPNVSAVVSKTDVYPEWRRIEQIDREHLDGLGDVPVFAVSSDLRLTAAAERDRELNEESGFPALVTHLRTHVVGRTEELQREAASADLGVVAEQLLLVVQAELRALEHPEQTPEIVARLEVAKSRADEFRSRSSRWQTTLTDGIGDLIADTEHDLRDRLRRVQRQAEEAIDEGDPAPIWDQFSGWLDERVGEAVSDTFVWTNERQQWLAREVAEQFLEGEDDIPDIDVSDITGVLDPVDEMTGMDAASMSAAEKIYIGVRGSYGGVLMVGLATSVLGLSVLNPLSLLAGVLVGRRAYREDKQARLSRRQSEAKTLVRRYIDEVAFQVGKQLRDRLRAVQRATRDHFGARADEIHRSLTTAADAARLAAGTYAKDRDGRIAQLREHAQLLTGLRRALPAGTAPSREVAAVAVGAASAGRALGAAEPV</sequence>
<evidence type="ECO:0000259" key="1">
    <source>
        <dbReference type="Pfam" id="PF00350"/>
    </source>
</evidence>
<dbReference type="EMBL" id="RCDB01000003">
    <property type="protein sequence ID" value="RLK47925.1"/>
    <property type="molecule type" value="Genomic_DNA"/>
</dbReference>
<gene>
    <name evidence="2" type="ORF">C7474_2524</name>
</gene>
<reference evidence="2 3" key="1">
    <citation type="journal article" date="2015" name="Stand. Genomic Sci.">
        <title>Genomic Encyclopedia of Bacterial and Archaeal Type Strains, Phase III: the genomes of soil and plant-associated and newly described type strains.</title>
        <authorList>
            <person name="Whitman W.B."/>
            <person name="Woyke T."/>
            <person name="Klenk H.P."/>
            <person name="Zhou Y."/>
            <person name="Lilburn T.G."/>
            <person name="Beck B.J."/>
            <person name="De Vos P."/>
            <person name="Vandamme P."/>
            <person name="Eisen J.A."/>
            <person name="Garrity G."/>
            <person name="Hugenholtz P."/>
            <person name="Kyrpides N.C."/>
        </authorList>
    </citation>
    <scope>NUCLEOTIDE SEQUENCE [LARGE SCALE GENOMIC DNA]</scope>
    <source>
        <strain evidence="2 3">S2T63</strain>
    </source>
</reference>
<dbReference type="OrthoDB" id="3798616at2"/>